<accession>A0A3Q9IZU1</accession>
<dbReference type="KEGG" id="mlv:CVS47_01464"/>
<organism evidence="1 2">
    <name type="scientific">Microbacterium lemovicicum</name>
    <dbReference type="NCBI Taxonomy" id="1072463"/>
    <lineage>
        <taxon>Bacteria</taxon>
        <taxon>Bacillati</taxon>
        <taxon>Actinomycetota</taxon>
        <taxon>Actinomycetes</taxon>
        <taxon>Micrococcales</taxon>
        <taxon>Microbacteriaceae</taxon>
        <taxon>Microbacterium</taxon>
    </lineage>
</organism>
<dbReference type="AlphaFoldDB" id="A0A3Q9IZU1"/>
<evidence type="ECO:0000313" key="1">
    <source>
        <dbReference type="EMBL" id="AZS36850.1"/>
    </source>
</evidence>
<gene>
    <name evidence="1" type="ORF">CVS47_01464</name>
</gene>
<keyword evidence="2" id="KW-1185">Reference proteome</keyword>
<reference evidence="1 2" key="1">
    <citation type="submission" date="2018-08" db="EMBL/GenBank/DDBJ databases">
        <title>Microbacterium lemovicicum sp. nov., a bacterium isolated from a natural uranium-rich soil.</title>
        <authorList>
            <person name="ORTET P."/>
        </authorList>
    </citation>
    <scope>NUCLEOTIDE SEQUENCE [LARGE SCALE GENOMIC DNA]</scope>
    <source>
        <strain evidence="1 2">Viu22</strain>
    </source>
</reference>
<sequence length="89" mass="9499">MADLRGRLWAIDPVDESDAASRSGVVFSRRPHLAFFLHDEVIVHAPAARAEEAAAAVQGAAAAAARLLFGDFPLDFPLDLRITDSADKA</sequence>
<proteinExistence type="predicted"/>
<name>A0A3Q9IZU1_9MICO</name>
<protein>
    <recommendedName>
        <fullName evidence="3">DNA polymerase I, thermostable</fullName>
    </recommendedName>
</protein>
<evidence type="ECO:0008006" key="3">
    <source>
        <dbReference type="Google" id="ProtNLM"/>
    </source>
</evidence>
<dbReference type="EMBL" id="CP031423">
    <property type="protein sequence ID" value="AZS36850.1"/>
    <property type="molecule type" value="Genomic_DNA"/>
</dbReference>
<evidence type="ECO:0000313" key="2">
    <source>
        <dbReference type="Proteomes" id="UP000276888"/>
    </source>
</evidence>
<dbReference type="Proteomes" id="UP000276888">
    <property type="component" value="Chromosome"/>
</dbReference>